<evidence type="ECO:0000313" key="1">
    <source>
        <dbReference type="EMBL" id="MBP1897048.1"/>
    </source>
</evidence>
<proteinExistence type="predicted"/>
<protein>
    <submittedName>
        <fullName evidence="1">Uncharacterized protein</fullName>
    </submittedName>
</protein>
<evidence type="ECO:0000313" key="2">
    <source>
        <dbReference type="Proteomes" id="UP000706926"/>
    </source>
</evidence>
<dbReference type="EMBL" id="JAGGKI010000041">
    <property type="protein sequence ID" value="MBP1897048.1"/>
    <property type="molecule type" value="Genomic_DNA"/>
</dbReference>
<reference evidence="1 2" key="1">
    <citation type="submission" date="2021-03" db="EMBL/GenBank/DDBJ databases">
        <title>Genomic Encyclopedia of Type Strains, Phase IV (KMG-IV): sequencing the most valuable type-strain genomes for metagenomic binning, comparative biology and taxonomic classification.</title>
        <authorList>
            <person name="Goeker M."/>
        </authorList>
    </citation>
    <scope>NUCLEOTIDE SEQUENCE [LARGE SCALE GENOMIC DNA]</scope>
    <source>
        <strain evidence="1 2">DSM 15596</strain>
    </source>
</reference>
<keyword evidence="2" id="KW-1185">Reference proteome</keyword>
<feature type="non-terminal residue" evidence="1">
    <location>
        <position position="26"/>
    </location>
</feature>
<name>A0ABS4FLV6_9BACL</name>
<organism evidence="1 2">
    <name type="scientific">Paenibacillus lactis</name>
    <dbReference type="NCBI Taxonomy" id="228574"/>
    <lineage>
        <taxon>Bacteria</taxon>
        <taxon>Bacillati</taxon>
        <taxon>Bacillota</taxon>
        <taxon>Bacilli</taxon>
        <taxon>Bacillales</taxon>
        <taxon>Paenibacillaceae</taxon>
        <taxon>Paenibacillus</taxon>
    </lineage>
</organism>
<sequence>MSYVQMTKADVARIYRAKQMVNQLKF</sequence>
<gene>
    <name evidence="1" type="ORF">J2Z18_006193</name>
</gene>
<accession>A0ABS4FLV6</accession>
<dbReference type="Proteomes" id="UP000706926">
    <property type="component" value="Unassembled WGS sequence"/>
</dbReference>
<comment type="caution">
    <text evidence="1">The sequence shown here is derived from an EMBL/GenBank/DDBJ whole genome shotgun (WGS) entry which is preliminary data.</text>
</comment>